<dbReference type="PROSITE" id="PS51736">
    <property type="entry name" value="RECOMBINASES_3"/>
    <property type="match status" value="1"/>
</dbReference>
<sequence length="127" mass="14121">MTAPRKIRCAIYTRKSSEEGLDQDFNSLDAQFEACTAYIASQKHEGWKGLKERYDDGGKSGGTLERPSLQRLLADIEAGRVDMVVVYKIDRLTRALSDFAKLVDQLEAAECSFVCLTSALMGPNRVI</sequence>
<gene>
    <name evidence="2" type="ORF">SAMN05444000_1673</name>
</gene>
<dbReference type="Proteomes" id="UP000183982">
    <property type="component" value="Unassembled WGS sequence"/>
</dbReference>
<organism evidence="2 3">
    <name type="scientific">Shimia gijangensis</name>
    <dbReference type="NCBI Taxonomy" id="1470563"/>
    <lineage>
        <taxon>Bacteria</taxon>
        <taxon>Pseudomonadati</taxon>
        <taxon>Pseudomonadota</taxon>
        <taxon>Alphaproteobacteria</taxon>
        <taxon>Rhodobacterales</taxon>
        <taxon>Roseobacteraceae</taxon>
    </lineage>
</organism>
<proteinExistence type="predicted"/>
<dbReference type="InterPro" id="IPR036162">
    <property type="entry name" value="Resolvase-like_N_sf"/>
</dbReference>
<evidence type="ECO:0000313" key="2">
    <source>
        <dbReference type="EMBL" id="SHK67993.1"/>
    </source>
</evidence>
<dbReference type="SUPFAM" id="SSF53041">
    <property type="entry name" value="Resolvase-like"/>
    <property type="match status" value="1"/>
</dbReference>
<protein>
    <submittedName>
        <fullName evidence="2">Resolvase, N terminal domain</fullName>
    </submittedName>
</protein>
<dbReference type="Pfam" id="PF00239">
    <property type="entry name" value="Resolvase"/>
    <property type="match status" value="1"/>
</dbReference>
<dbReference type="PANTHER" id="PTHR30461">
    <property type="entry name" value="DNA-INVERTASE FROM LAMBDOID PROPHAGE"/>
    <property type="match status" value="1"/>
</dbReference>
<name>A0A1M6UFS0_9RHOB</name>
<dbReference type="AlphaFoldDB" id="A0A1M6UFS0"/>
<keyword evidence="3" id="KW-1185">Reference proteome</keyword>
<dbReference type="EMBL" id="FQZQ01000067">
    <property type="protein sequence ID" value="SHK67993.1"/>
    <property type="molecule type" value="Genomic_DNA"/>
</dbReference>
<dbReference type="InterPro" id="IPR050639">
    <property type="entry name" value="SSR_resolvase"/>
</dbReference>
<feature type="domain" description="Resolvase/invertase-type recombinase catalytic" evidence="1">
    <location>
        <begin position="8"/>
        <end position="127"/>
    </location>
</feature>
<dbReference type="Gene3D" id="3.40.50.1390">
    <property type="entry name" value="Resolvase, N-terminal catalytic domain"/>
    <property type="match status" value="1"/>
</dbReference>
<evidence type="ECO:0000313" key="3">
    <source>
        <dbReference type="Proteomes" id="UP000183982"/>
    </source>
</evidence>
<accession>A0A1M6UFS0</accession>
<dbReference type="GO" id="GO:0003677">
    <property type="term" value="F:DNA binding"/>
    <property type="evidence" value="ECO:0007669"/>
    <property type="project" value="InterPro"/>
</dbReference>
<reference evidence="3" key="1">
    <citation type="submission" date="2016-11" db="EMBL/GenBank/DDBJ databases">
        <authorList>
            <person name="Varghese N."/>
            <person name="Submissions S."/>
        </authorList>
    </citation>
    <scope>NUCLEOTIDE SEQUENCE [LARGE SCALE GENOMIC DNA]</scope>
    <source>
        <strain evidence="3">DSM 100564</strain>
    </source>
</reference>
<dbReference type="SMART" id="SM00857">
    <property type="entry name" value="Resolvase"/>
    <property type="match status" value="1"/>
</dbReference>
<dbReference type="CDD" id="cd00338">
    <property type="entry name" value="Ser_Recombinase"/>
    <property type="match status" value="1"/>
</dbReference>
<dbReference type="GO" id="GO:0000150">
    <property type="term" value="F:DNA strand exchange activity"/>
    <property type="evidence" value="ECO:0007669"/>
    <property type="project" value="InterPro"/>
</dbReference>
<dbReference type="InterPro" id="IPR006119">
    <property type="entry name" value="Resolv_N"/>
</dbReference>
<evidence type="ECO:0000259" key="1">
    <source>
        <dbReference type="PROSITE" id="PS51736"/>
    </source>
</evidence>
<dbReference type="PANTHER" id="PTHR30461:SF23">
    <property type="entry name" value="DNA RECOMBINASE-RELATED"/>
    <property type="match status" value="1"/>
</dbReference>
<dbReference type="STRING" id="1470563.SAMN05444000_1673"/>